<reference evidence="2" key="1">
    <citation type="journal article" date="2020" name="mSystems">
        <title>Genome- and Community-Level Interaction Insights into Carbon Utilization and Element Cycling Functions of Hydrothermarchaeota in Hydrothermal Sediment.</title>
        <authorList>
            <person name="Zhou Z."/>
            <person name="Liu Y."/>
            <person name="Xu W."/>
            <person name="Pan J."/>
            <person name="Luo Z.H."/>
            <person name="Li M."/>
        </authorList>
    </citation>
    <scope>NUCLEOTIDE SEQUENCE [LARGE SCALE GENOMIC DNA]</scope>
    <source>
        <strain evidence="2">SpSt-524</strain>
    </source>
</reference>
<dbReference type="EMBL" id="DSWI01000011">
    <property type="protein sequence ID" value="HFG19867.1"/>
    <property type="molecule type" value="Genomic_DNA"/>
</dbReference>
<feature type="domain" description="Xylose isomerase-like TIM barrel" evidence="1">
    <location>
        <begin position="23"/>
        <end position="266"/>
    </location>
</feature>
<dbReference type="Pfam" id="PF01261">
    <property type="entry name" value="AP_endonuc_2"/>
    <property type="match status" value="1"/>
</dbReference>
<comment type="caution">
    <text evidence="2">The sequence shown here is derived from an EMBL/GenBank/DDBJ whole genome shotgun (WGS) entry which is preliminary data.</text>
</comment>
<dbReference type="SUPFAM" id="SSF51658">
    <property type="entry name" value="Xylose isomerase-like"/>
    <property type="match status" value="1"/>
</dbReference>
<dbReference type="PANTHER" id="PTHR12110">
    <property type="entry name" value="HYDROXYPYRUVATE ISOMERASE"/>
    <property type="match status" value="1"/>
</dbReference>
<dbReference type="GO" id="GO:0016853">
    <property type="term" value="F:isomerase activity"/>
    <property type="evidence" value="ECO:0007669"/>
    <property type="project" value="UniProtKB-KW"/>
</dbReference>
<dbReference type="Gene3D" id="3.20.20.150">
    <property type="entry name" value="Divalent-metal-dependent TIM barrel enzymes"/>
    <property type="match status" value="1"/>
</dbReference>
<evidence type="ECO:0000313" key="2">
    <source>
        <dbReference type="EMBL" id="HFG19867.1"/>
    </source>
</evidence>
<accession>A0A7C3DVR3</accession>
<dbReference type="InterPro" id="IPR013022">
    <property type="entry name" value="Xyl_isomerase-like_TIM-brl"/>
</dbReference>
<proteinExistence type="predicted"/>
<protein>
    <submittedName>
        <fullName evidence="2">Sugar phosphate isomerase/epimerase</fullName>
    </submittedName>
</protein>
<keyword evidence="2" id="KW-0413">Isomerase</keyword>
<organism evidence="2">
    <name type="scientific">Meiothermus ruber</name>
    <dbReference type="NCBI Taxonomy" id="277"/>
    <lineage>
        <taxon>Bacteria</taxon>
        <taxon>Thermotogati</taxon>
        <taxon>Deinococcota</taxon>
        <taxon>Deinococci</taxon>
        <taxon>Thermales</taxon>
        <taxon>Thermaceae</taxon>
        <taxon>Meiothermus</taxon>
    </lineage>
</organism>
<sequence length="269" mass="29399">MQAVGVCTWTFGPLPLEQIASRLQHLGFDGVELLGELPLEASKVRAVLDSHGLRLFSLTPANVDLAHPDPARRLEALDYYHRLLDFAAETSCPLVSCHGAVGRFAPLATQAQEWAWLVEGVSQICSYARALGLTVVFEVLNRYETHLVHTAEEALALLSQVGQPNLKVLLDTYHMNLEEANLPAAIRQTGPHLGLFHLADSNRRGIGEGHTDFAEIWGALREVGYTGPLILEATAPGPNPFTPVKGAGYLETLEADLSKSLRWLRARAQ</sequence>
<dbReference type="AlphaFoldDB" id="A0A7C3DVR3"/>
<evidence type="ECO:0000259" key="1">
    <source>
        <dbReference type="Pfam" id="PF01261"/>
    </source>
</evidence>
<dbReference type="InterPro" id="IPR036237">
    <property type="entry name" value="Xyl_isomerase-like_sf"/>
</dbReference>
<gene>
    <name evidence="2" type="ORF">ENS82_03980</name>
</gene>
<dbReference type="InterPro" id="IPR050312">
    <property type="entry name" value="IolE/XylAMocC-like"/>
</dbReference>
<name>A0A7C3DVR3_MEIRU</name>